<dbReference type="EMBL" id="FOVL01000008">
    <property type="protein sequence ID" value="SFN56950.1"/>
    <property type="molecule type" value="Genomic_DNA"/>
</dbReference>
<keyword evidence="7" id="KW-0732">Signal</keyword>
<organism evidence="10 11">
    <name type="scientific">Salegentibacter flavus</name>
    <dbReference type="NCBI Taxonomy" id="287099"/>
    <lineage>
        <taxon>Bacteria</taxon>
        <taxon>Pseudomonadati</taxon>
        <taxon>Bacteroidota</taxon>
        <taxon>Flavobacteriia</taxon>
        <taxon>Flavobacteriales</taxon>
        <taxon>Flavobacteriaceae</taxon>
        <taxon>Salegentibacter</taxon>
    </lineage>
</organism>
<reference evidence="10 11" key="1">
    <citation type="submission" date="2016-10" db="EMBL/GenBank/DDBJ databases">
        <authorList>
            <person name="de Groot N.N."/>
        </authorList>
    </citation>
    <scope>NUCLEOTIDE SEQUENCE [LARGE SCALE GENOMIC DNA]</scope>
    <source>
        <strain evidence="10 11">DSM 17794</strain>
    </source>
</reference>
<dbReference type="InterPro" id="IPR015883">
    <property type="entry name" value="Glyco_hydro_20_cat"/>
</dbReference>
<dbReference type="STRING" id="287099.SAMN05660413_01672"/>
<gene>
    <name evidence="10" type="ORF">SAMN05660413_01672</name>
</gene>
<feature type="signal peptide" evidence="7">
    <location>
        <begin position="1"/>
        <end position="22"/>
    </location>
</feature>
<accession>A0A1I5A3P3</accession>
<dbReference type="PRINTS" id="PR00738">
    <property type="entry name" value="GLHYDRLASE20"/>
</dbReference>
<evidence type="ECO:0000313" key="10">
    <source>
        <dbReference type="EMBL" id="SFN56950.1"/>
    </source>
</evidence>
<dbReference type="GO" id="GO:0004563">
    <property type="term" value="F:beta-N-acetylhexosaminidase activity"/>
    <property type="evidence" value="ECO:0007669"/>
    <property type="project" value="UniProtKB-EC"/>
</dbReference>
<dbReference type="PANTHER" id="PTHR22600">
    <property type="entry name" value="BETA-HEXOSAMINIDASE"/>
    <property type="match status" value="1"/>
</dbReference>
<dbReference type="GO" id="GO:0005975">
    <property type="term" value="P:carbohydrate metabolic process"/>
    <property type="evidence" value="ECO:0007669"/>
    <property type="project" value="InterPro"/>
</dbReference>
<evidence type="ECO:0000256" key="3">
    <source>
        <dbReference type="ARBA" id="ARBA00012663"/>
    </source>
</evidence>
<evidence type="ECO:0000256" key="5">
    <source>
        <dbReference type="ARBA" id="ARBA00023295"/>
    </source>
</evidence>
<dbReference type="RefSeq" id="WP_093408234.1">
    <property type="nucleotide sequence ID" value="NZ_FOVL01000008.1"/>
</dbReference>
<dbReference type="InterPro" id="IPR017853">
    <property type="entry name" value="GH"/>
</dbReference>
<dbReference type="Gene3D" id="3.30.379.10">
    <property type="entry name" value="Chitobiase/beta-hexosaminidase domain 2-like"/>
    <property type="match status" value="1"/>
</dbReference>
<dbReference type="SUPFAM" id="SSF51445">
    <property type="entry name" value="(Trans)glycosidases"/>
    <property type="match status" value="1"/>
</dbReference>
<dbReference type="InterPro" id="IPR015882">
    <property type="entry name" value="HEX_bac_N"/>
</dbReference>
<evidence type="ECO:0000256" key="6">
    <source>
        <dbReference type="PIRSR" id="PIRSR625705-1"/>
    </source>
</evidence>
<comment type="similarity">
    <text evidence="2">Belongs to the glycosyl hydrolase 20 family.</text>
</comment>
<dbReference type="SUPFAM" id="SSF55545">
    <property type="entry name" value="beta-N-acetylhexosaminidase-like domain"/>
    <property type="match status" value="1"/>
</dbReference>
<evidence type="ECO:0000313" key="11">
    <source>
        <dbReference type="Proteomes" id="UP000199153"/>
    </source>
</evidence>
<dbReference type="Pfam" id="PF00728">
    <property type="entry name" value="Glyco_hydro_20"/>
    <property type="match status" value="1"/>
</dbReference>
<feature type="chain" id="PRO_5011487721" description="beta-N-acetylhexosaminidase" evidence="7">
    <location>
        <begin position="23"/>
        <end position="523"/>
    </location>
</feature>
<dbReference type="GO" id="GO:0030203">
    <property type="term" value="P:glycosaminoglycan metabolic process"/>
    <property type="evidence" value="ECO:0007669"/>
    <property type="project" value="TreeGrafter"/>
</dbReference>
<feature type="active site" description="Proton donor" evidence="6">
    <location>
        <position position="334"/>
    </location>
</feature>
<keyword evidence="5" id="KW-0326">Glycosidase</keyword>
<sequence length="523" mass="59377">MKKTISNLFFILMLSLPFGGIAQEVTAENPAIIPQPAEIEWKEGVFTLPEKTVVCYNSEAKASAAWLQQLLKNTNSESFSMEGEDCLGFSLVIDESLEESLGKEGYKLNVSNDKVELEAATENGMFYAIQTLRQMFPAEIETGKISEEIKLKQVAITDVPKYEWRGSMIDISRSFFGPEYIKKHIDRMAFYKLNRLHLHLTDDQGWRIEIKQLPKLTEVGSKGAVKGGRSGFLTQDEYKEIQEYAAARNIIIIPEIDMPGHNYSALMAYPELNCDEFANLTPARATPPELYHEYNVGWSKFCLENPETYDFVATVLGEMAEITEGPWLHIGGDEIEDPLYEEFMVKADSIVRGLGKTTIGWEEATKAEVDSSFISQRWHGEVESVVDVKVIESICSSFYFDHANVEGQESTNNWCKEDGVTLKNVYDFKSDNPNVLGVEAPVWTEMVLSDSALDDRFWPRSIAMAEVGWSKTENREYKDFLNRLGKHGERLDRMKVNYYRTPEVNWNSERSDGVFSGFTPSSK</sequence>
<evidence type="ECO:0000256" key="7">
    <source>
        <dbReference type="SAM" id="SignalP"/>
    </source>
</evidence>
<feature type="domain" description="Glycoside hydrolase family 20 catalytic" evidence="8">
    <location>
        <begin position="162"/>
        <end position="341"/>
    </location>
</feature>
<keyword evidence="4" id="KW-0378">Hydrolase</keyword>
<keyword evidence="11" id="KW-1185">Reference proteome</keyword>
<dbReference type="EC" id="3.2.1.52" evidence="3"/>
<name>A0A1I5A3P3_9FLAO</name>
<feature type="domain" description="Beta-hexosaminidase bacterial type N-terminal" evidence="9">
    <location>
        <begin position="30"/>
        <end position="158"/>
    </location>
</feature>
<dbReference type="GO" id="GO:0016020">
    <property type="term" value="C:membrane"/>
    <property type="evidence" value="ECO:0007669"/>
    <property type="project" value="TreeGrafter"/>
</dbReference>
<proteinExistence type="inferred from homology"/>
<dbReference type="Gene3D" id="3.20.20.80">
    <property type="entry name" value="Glycosidases"/>
    <property type="match status" value="1"/>
</dbReference>
<dbReference type="Pfam" id="PF02838">
    <property type="entry name" value="Glyco_hydro_20b"/>
    <property type="match status" value="1"/>
</dbReference>
<dbReference type="InterPro" id="IPR025705">
    <property type="entry name" value="Beta_hexosaminidase_sua/sub"/>
</dbReference>
<dbReference type="PANTHER" id="PTHR22600:SF57">
    <property type="entry name" value="BETA-N-ACETYLHEXOSAMINIDASE"/>
    <property type="match status" value="1"/>
</dbReference>
<dbReference type="Proteomes" id="UP000199153">
    <property type="component" value="Unassembled WGS sequence"/>
</dbReference>
<dbReference type="AlphaFoldDB" id="A0A1I5A3P3"/>
<dbReference type="OrthoDB" id="9763537at2"/>
<comment type="catalytic activity">
    <reaction evidence="1">
        <text>Hydrolysis of terminal non-reducing N-acetyl-D-hexosamine residues in N-acetyl-beta-D-hexosaminides.</text>
        <dbReference type="EC" id="3.2.1.52"/>
    </reaction>
</comment>
<evidence type="ECO:0000259" key="9">
    <source>
        <dbReference type="Pfam" id="PF02838"/>
    </source>
</evidence>
<evidence type="ECO:0000256" key="1">
    <source>
        <dbReference type="ARBA" id="ARBA00001231"/>
    </source>
</evidence>
<evidence type="ECO:0000259" key="8">
    <source>
        <dbReference type="Pfam" id="PF00728"/>
    </source>
</evidence>
<evidence type="ECO:0000256" key="2">
    <source>
        <dbReference type="ARBA" id="ARBA00006285"/>
    </source>
</evidence>
<dbReference type="InterPro" id="IPR029018">
    <property type="entry name" value="Hex-like_dom2"/>
</dbReference>
<protein>
    <recommendedName>
        <fullName evidence="3">beta-N-acetylhexosaminidase</fullName>
        <ecNumber evidence="3">3.2.1.52</ecNumber>
    </recommendedName>
</protein>
<evidence type="ECO:0000256" key="4">
    <source>
        <dbReference type="ARBA" id="ARBA00022801"/>
    </source>
</evidence>